<evidence type="ECO:0000256" key="1">
    <source>
        <dbReference type="SAM" id="Phobius"/>
    </source>
</evidence>
<dbReference type="InterPro" id="IPR000326">
    <property type="entry name" value="PAP2/HPO"/>
</dbReference>
<dbReference type="Pfam" id="PF01569">
    <property type="entry name" value="PAP2"/>
    <property type="match status" value="1"/>
</dbReference>
<dbReference type="RefSeq" id="WP_253654455.1">
    <property type="nucleotide sequence ID" value="NZ_BAAAOE010000003.1"/>
</dbReference>
<feature type="transmembrane region" description="Helical" evidence="1">
    <location>
        <begin position="227"/>
        <end position="244"/>
    </location>
</feature>
<dbReference type="InterPro" id="IPR036938">
    <property type="entry name" value="PAP2/HPO_sf"/>
</dbReference>
<accession>A0ABT1H0X4</accession>
<evidence type="ECO:0000313" key="4">
    <source>
        <dbReference type="Proteomes" id="UP001205740"/>
    </source>
</evidence>
<evidence type="ECO:0000313" key="3">
    <source>
        <dbReference type="EMBL" id="MCP2160896.1"/>
    </source>
</evidence>
<feature type="transmembrane region" description="Helical" evidence="1">
    <location>
        <begin position="86"/>
        <end position="107"/>
    </location>
</feature>
<feature type="transmembrane region" description="Helical" evidence="1">
    <location>
        <begin position="173"/>
        <end position="191"/>
    </location>
</feature>
<dbReference type="SUPFAM" id="SSF48317">
    <property type="entry name" value="Acid phosphatase/Vanadium-dependent haloperoxidase"/>
    <property type="match status" value="1"/>
</dbReference>
<gene>
    <name evidence="3" type="ORF">LX12_002083</name>
</gene>
<feature type="transmembrane region" description="Helical" evidence="1">
    <location>
        <begin position="119"/>
        <end position="140"/>
    </location>
</feature>
<proteinExistence type="predicted"/>
<feature type="transmembrane region" description="Helical" evidence="1">
    <location>
        <begin position="147"/>
        <end position="167"/>
    </location>
</feature>
<dbReference type="SMART" id="SM00014">
    <property type="entry name" value="acidPPc"/>
    <property type="match status" value="1"/>
</dbReference>
<keyword evidence="1" id="KW-1133">Transmembrane helix</keyword>
<organism evidence="3 4">
    <name type="scientific">Williamsia serinedens</name>
    <dbReference type="NCBI Taxonomy" id="391736"/>
    <lineage>
        <taxon>Bacteria</taxon>
        <taxon>Bacillati</taxon>
        <taxon>Actinomycetota</taxon>
        <taxon>Actinomycetes</taxon>
        <taxon>Mycobacteriales</taxon>
        <taxon>Nocardiaceae</taxon>
        <taxon>Williamsia</taxon>
    </lineage>
</organism>
<name>A0ABT1H0X4_9NOCA</name>
<keyword evidence="1" id="KW-0812">Transmembrane</keyword>
<dbReference type="EMBL" id="JAMTCG010000003">
    <property type="protein sequence ID" value="MCP2160896.1"/>
    <property type="molecule type" value="Genomic_DNA"/>
</dbReference>
<protein>
    <submittedName>
        <fullName evidence="3">PAP2 superfamily protein</fullName>
    </submittedName>
</protein>
<evidence type="ECO:0000259" key="2">
    <source>
        <dbReference type="SMART" id="SM00014"/>
    </source>
</evidence>
<feature type="domain" description="Phosphatidic acid phosphatase type 2/haloperoxidase" evidence="2">
    <location>
        <begin position="86"/>
        <end position="193"/>
    </location>
</feature>
<comment type="caution">
    <text evidence="3">The sequence shown here is derived from an EMBL/GenBank/DDBJ whole genome shotgun (WGS) entry which is preliminary data.</text>
</comment>
<keyword evidence="1" id="KW-0472">Membrane</keyword>
<sequence length="267" mass="28056">MKEMAARVTGSIVLLAGMAAVYLVAVWTRRGQSADQRLYEEMFGASSWRELLHRIGFERVTDPRLWVVAGVVVIGLGLLSRRRASIIPLLVLPVVGVVVARALRTVILPRPELIDIVRAAYNTFPSGHTAAAAGCVAAAIRAAPRPLAPIMAVVGAMWVTVVGQGLMEVGAHRPSDVIGSLFMVGALLILVPTSSRERGWGPVAAVGTAVVGLVGPLLWAAYTGHPILAVVGVVAAVVFALLTLGPSRRSVGPHASGTPREVPARTW</sequence>
<feature type="transmembrane region" description="Helical" evidence="1">
    <location>
        <begin position="12"/>
        <end position="28"/>
    </location>
</feature>
<reference evidence="3 4" key="1">
    <citation type="submission" date="2022-06" db="EMBL/GenBank/DDBJ databases">
        <title>Genomic Encyclopedia of Archaeal and Bacterial Type Strains, Phase II (KMG-II): from individual species to whole genera.</title>
        <authorList>
            <person name="Goeker M."/>
        </authorList>
    </citation>
    <scope>NUCLEOTIDE SEQUENCE [LARGE SCALE GENOMIC DNA]</scope>
    <source>
        <strain evidence="3 4">DSM 45037</strain>
    </source>
</reference>
<feature type="transmembrane region" description="Helical" evidence="1">
    <location>
        <begin position="203"/>
        <end position="221"/>
    </location>
</feature>
<dbReference type="Gene3D" id="1.20.144.10">
    <property type="entry name" value="Phosphatidic acid phosphatase type 2/haloperoxidase"/>
    <property type="match status" value="1"/>
</dbReference>
<dbReference type="Proteomes" id="UP001205740">
    <property type="component" value="Unassembled WGS sequence"/>
</dbReference>
<keyword evidence="4" id="KW-1185">Reference proteome</keyword>